<dbReference type="CDD" id="cd01650">
    <property type="entry name" value="RT_nLTR_like"/>
    <property type="match status" value="1"/>
</dbReference>
<dbReference type="Proteomes" id="UP000694240">
    <property type="component" value="Chromosome 12"/>
</dbReference>
<name>A0A8T1YCW0_9BRAS</name>
<dbReference type="InterPro" id="IPR026960">
    <property type="entry name" value="RVT-Znf"/>
</dbReference>
<feature type="domain" description="RNase H type-1" evidence="3">
    <location>
        <begin position="886"/>
        <end position="1016"/>
    </location>
</feature>
<dbReference type="Pfam" id="PF13456">
    <property type="entry name" value="RVT_3"/>
    <property type="match status" value="1"/>
</dbReference>
<dbReference type="EMBL" id="JAEFBK010000012">
    <property type="protein sequence ID" value="KAG7543761.1"/>
    <property type="molecule type" value="Genomic_DNA"/>
</dbReference>
<dbReference type="InterPro" id="IPR044730">
    <property type="entry name" value="RNase_H-like_dom_plant"/>
</dbReference>
<sequence length="1050" mass="118987">MLKDSWNSQLTTPQALAGLREKLKRWNREVFGDVQKRKEKLMEEIKKVQDLLELTQTDALLSKEAGLLEEFELVLEQEEIIWFQKSREKWIALGDRNTTYFHTSTIIRRRRNRIESLKGDDSSEGFPSLTREELNDLGKAFSSLDVNCAIKGMGKYKAPGPDGYQPVFYQSCWEVVGESVQRFVLDFFALGQLTEGMNDALVVLIAKVGKPEQMTHFRPISLCNVLFKTITKVLMLRMKKVISKLIGPAQSSFIPGRLSTDNIVLVQEAVHSMRRKKGRKGWMLLKLDLEKAYDRIRWDFLEDTLTAARFPEKWVSWIMSCVTGPSMSLLWNGEKSDSFKPLRGLRQGDPLSPYLLVLCLERLCHLIDYSVCSGEWKPISLSRGGPKLSHICFADDLILFAEASVKQIRVIRRVLERFCVASGQKVSLEKSKIFFSANVSRDMEKLISDESGIKSTRDLGKYLGMPVLQKRINKETFSDVLEKVSSRLAGWKGRCLSLAGRLTLTKAVLASIPIHTMSTILLPKSTLESLDKVSQSFLWGSHSGQRKQHLVNWKKVCSRKCDGGLGIRASKDMNKALLAKLGWRLIHDQNSLWARVVVVPGIRWVIGDGNHAKFWTEKWLLNKPLTEVVTGALPHGVLDLRVCEFWQNGSGWVLDRIEPYIPAQVVLQLRSVVLDNITGSRDRISWGESANGEFTVSSAYSLLTNNSNPRQDMGKLFNRVWHVIAPERVRLFIWLGMHQALMTNAERQRRHLSDSGICPVCRSAEETILHILRDCPAMDGVWIRLVPAGKRHAFFAKTLMEWLYVNLGDDTWVGDSGWSTQFAMAIWWAWKWRCGNVFGVQGKCRDRVKFLKDLAIEVTLAHEKAAEQQKKQVGRVEKQIAWLKPAAGWVKVNTDGASRGNPGLAAAGGVLRDETGKWCGGFSLNIGVCSAPLAELWGVYYGLYIAWERRATRVELELDSEMVVGFLKTGISEYHPLSFLVRLCHGFLARDWIVRISHVYREANRLADGLANYAFSLPLGFRFFEVVPDSVNAILLEDTGGTAFPRRVRL</sequence>
<evidence type="ECO:0000313" key="5">
    <source>
        <dbReference type="Proteomes" id="UP000694240"/>
    </source>
</evidence>
<evidence type="ECO:0000256" key="1">
    <source>
        <dbReference type="SAM" id="Coils"/>
    </source>
</evidence>
<dbReference type="InterPro" id="IPR002156">
    <property type="entry name" value="RNaseH_domain"/>
</dbReference>
<feature type="coiled-coil region" evidence="1">
    <location>
        <begin position="31"/>
        <end position="58"/>
    </location>
</feature>
<proteinExistence type="predicted"/>
<dbReference type="InterPro" id="IPR000477">
    <property type="entry name" value="RT_dom"/>
</dbReference>
<dbReference type="PANTHER" id="PTHR33116:SF70">
    <property type="entry name" value="NON-LTR RETROELEMENT REVERSE TRANSCRIPTASE-LIKE PROTEIN"/>
    <property type="match status" value="1"/>
</dbReference>
<dbReference type="GO" id="GO:0004523">
    <property type="term" value="F:RNA-DNA hybrid ribonuclease activity"/>
    <property type="evidence" value="ECO:0007669"/>
    <property type="project" value="InterPro"/>
</dbReference>
<dbReference type="Pfam" id="PF13966">
    <property type="entry name" value="zf-RVT"/>
    <property type="match status" value="1"/>
</dbReference>
<organism evidence="4 5">
    <name type="scientific">Arabidopsis thaliana x Arabidopsis arenosa</name>
    <dbReference type="NCBI Taxonomy" id="1240361"/>
    <lineage>
        <taxon>Eukaryota</taxon>
        <taxon>Viridiplantae</taxon>
        <taxon>Streptophyta</taxon>
        <taxon>Embryophyta</taxon>
        <taxon>Tracheophyta</taxon>
        <taxon>Spermatophyta</taxon>
        <taxon>Magnoliopsida</taxon>
        <taxon>eudicotyledons</taxon>
        <taxon>Gunneridae</taxon>
        <taxon>Pentapetalae</taxon>
        <taxon>rosids</taxon>
        <taxon>malvids</taxon>
        <taxon>Brassicales</taxon>
        <taxon>Brassicaceae</taxon>
        <taxon>Camelineae</taxon>
        <taxon>Arabidopsis</taxon>
    </lineage>
</organism>
<evidence type="ECO:0000259" key="2">
    <source>
        <dbReference type="PROSITE" id="PS50878"/>
    </source>
</evidence>
<dbReference type="GO" id="GO:0003676">
    <property type="term" value="F:nucleic acid binding"/>
    <property type="evidence" value="ECO:0007669"/>
    <property type="project" value="InterPro"/>
</dbReference>
<evidence type="ECO:0000313" key="4">
    <source>
        <dbReference type="EMBL" id="KAG7543761.1"/>
    </source>
</evidence>
<protein>
    <submittedName>
        <fullName evidence="4">Ribonuclease H-like superfamily</fullName>
    </submittedName>
</protein>
<feature type="domain" description="Reverse transcriptase" evidence="2">
    <location>
        <begin position="186"/>
        <end position="467"/>
    </location>
</feature>
<dbReference type="PROSITE" id="PS50878">
    <property type="entry name" value="RT_POL"/>
    <property type="match status" value="1"/>
</dbReference>
<comment type="caution">
    <text evidence="4">The sequence shown here is derived from an EMBL/GenBank/DDBJ whole genome shotgun (WGS) entry which is preliminary data.</text>
</comment>
<keyword evidence="5" id="KW-1185">Reference proteome</keyword>
<dbReference type="PANTHER" id="PTHR33116">
    <property type="entry name" value="REVERSE TRANSCRIPTASE ZINC-BINDING DOMAIN-CONTAINING PROTEIN-RELATED-RELATED"/>
    <property type="match status" value="1"/>
</dbReference>
<dbReference type="Pfam" id="PF00078">
    <property type="entry name" value="RVT_1"/>
    <property type="match status" value="1"/>
</dbReference>
<keyword evidence="1" id="KW-0175">Coiled coil</keyword>
<evidence type="ECO:0000259" key="3">
    <source>
        <dbReference type="PROSITE" id="PS50879"/>
    </source>
</evidence>
<gene>
    <name evidence="4" type="ORF">ISN45_Aa07g036430</name>
</gene>
<accession>A0A8T1YCW0</accession>
<reference evidence="4 5" key="1">
    <citation type="submission" date="2020-12" db="EMBL/GenBank/DDBJ databases">
        <title>Concerted genomic and epigenomic changes stabilize Arabidopsis allopolyploids.</title>
        <authorList>
            <person name="Chen Z."/>
        </authorList>
    </citation>
    <scope>NUCLEOTIDE SEQUENCE [LARGE SCALE GENOMIC DNA]</scope>
    <source>
        <strain evidence="4">Allo738</strain>
        <tissue evidence="4">Leaf</tissue>
    </source>
</reference>
<dbReference type="CDD" id="cd06222">
    <property type="entry name" value="RNase_H_like"/>
    <property type="match status" value="1"/>
</dbReference>
<dbReference type="PROSITE" id="PS50879">
    <property type="entry name" value="RNASE_H_1"/>
    <property type="match status" value="1"/>
</dbReference>
<dbReference type="AlphaFoldDB" id="A0A8T1YCW0"/>